<gene>
    <name evidence="2" type="ORF">AAG570_012614</name>
</gene>
<sequence>MVFRATWRSGSRRLPKPEPTWKQLTRVFQRSPNQFGISTRAIEYELRFLEKLVKEAVQMELPDMSRGHVRTLDENASFEVVLARIDEEEDNYQASKEGRNLGWNTVERRRDRREVQREARKKPPPPPPLQPQSPQKNTNGGQRRECLKGASYICSARARPCTGGTNEGRPTVSNQIGWRRMQSNILRGHGFSDSDGKHPHILLRHRPGGNSQGSQRGSQQFQWPR</sequence>
<accession>A0ABD0YEZ6</accession>
<evidence type="ECO:0000313" key="3">
    <source>
        <dbReference type="Proteomes" id="UP001558652"/>
    </source>
</evidence>
<evidence type="ECO:0000256" key="1">
    <source>
        <dbReference type="SAM" id="MobiDB-lite"/>
    </source>
</evidence>
<feature type="compositionally biased region" description="Low complexity" evidence="1">
    <location>
        <begin position="208"/>
        <end position="225"/>
    </location>
</feature>
<name>A0ABD0YEZ6_9HEMI</name>
<dbReference type="Proteomes" id="UP001558652">
    <property type="component" value="Unassembled WGS sequence"/>
</dbReference>
<feature type="region of interest" description="Disordered" evidence="1">
    <location>
        <begin position="158"/>
        <end position="177"/>
    </location>
</feature>
<feature type="region of interest" description="Disordered" evidence="1">
    <location>
        <begin position="103"/>
        <end position="143"/>
    </location>
</feature>
<dbReference type="AlphaFoldDB" id="A0ABD0YEZ6"/>
<comment type="caution">
    <text evidence="2">The sequence shown here is derived from an EMBL/GenBank/DDBJ whole genome shotgun (WGS) entry which is preliminary data.</text>
</comment>
<dbReference type="EMBL" id="JBFDAA010000008">
    <property type="protein sequence ID" value="KAL1129669.1"/>
    <property type="molecule type" value="Genomic_DNA"/>
</dbReference>
<keyword evidence="3" id="KW-1185">Reference proteome</keyword>
<proteinExistence type="predicted"/>
<reference evidence="2 3" key="1">
    <citation type="submission" date="2024-07" db="EMBL/GenBank/DDBJ databases">
        <title>Chromosome-level genome assembly of the water stick insect Ranatra chinensis (Heteroptera: Nepidae).</title>
        <authorList>
            <person name="Liu X."/>
        </authorList>
    </citation>
    <scope>NUCLEOTIDE SEQUENCE [LARGE SCALE GENOMIC DNA]</scope>
    <source>
        <strain evidence="2">Cailab_2021Rc</strain>
        <tissue evidence="2">Muscle</tissue>
    </source>
</reference>
<feature type="region of interest" description="Disordered" evidence="1">
    <location>
        <begin position="187"/>
        <end position="225"/>
    </location>
</feature>
<protein>
    <submittedName>
        <fullName evidence="2">Uncharacterized protein</fullName>
    </submittedName>
</protein>
<feature type="compositionally biased region" description="Basic and acidic residues" evidence="1">
    <location>
        <begin position="106"/>
        <end position="118"/>
    </location>
</feature>
<evidence type="ECO:0000313" key="2">
    <source>
        <dbReference type="EMBL" id="KAL1129669.1"/>
    </source>
</evidence>
<organism evidence="2 3">
    <name type="scientific">Ranatra chinensis</name>
    <dbReference type="NCBI Taxonomy" id="642074"/>
    <lineage>
        <taxon>Eukaryota</taxon>
        <taxon>Metazoa</taxon>
        <taxon>Ecdysozoa</taxon>
        <taxon>Arthropoda</taxon>
        <taxon>Hexapoda</taxon>
        <taxon>Insecta</taxon>
        <taxon>Pterygota</taxon>
        <taxon>Neoptera</taxon>
        <taxon>Paraneoptera</taxon>
        <taxon>Hemiptera</taxon>
        <taxon>Heteroptera</taxon>
        <taxon>Panheteroptera</taxon>
        <taxon>Nepomorpha</taxon>
        <taxon>Nepidae</taxon>
        <taxon>Ranatrinae</taxon>
        <taxon>Ranatra</taxon>
    </lineage>
</organism>